<evidence type="ECO:0000256" key="4">
    <source>
        <dbReference type="SAM" id="MobiDB-lite"/>
    </source>
</evidence>
<comment type="caution">
    <text evidence="5">The sequence shown here is derived from an EMBL/GenBank/DDBJ whole genome shotgun (WGS) entry which is preliminary data.</text>
</comment>
<dbReference type="GO" id="GO:0060090">
    <property type="term" value="F:molecular adaptor activity"/>
    <property type="evidence" value="ECO:0007669"/>
    <property type="project" value="TreeGrafter"/>
</dbReference>
<keyword evidence="1" id="KW-0677">Repeat</keyword>
<evidence type="ECO:0000256" key="1">
    <source>
        <dbReference type="ARBA" id="ARBA00022737"/>
    </source>
</evidence>
<keyword evidence="2 3" id="KW-0802">TPR repeat</keyword>
<evidence type="ECO:0000313" key="6">
    <source>
        <dbReference type="Proteomes" id="UP001163823"/>
    </source>
</evidence>
<dbReference type="EMBL" id="JARAOO010000006">
    <property type="protein sequence ID" value="KAJ7965572.1"/>
    <property type="molecule type" value="Genomic_DNA"/>
</dbReference>
<dbReference type="InterPro" id="IPR013105">
    <property type="entry name" value="TPR_2"/>
</dbReference>
<keyword evidence="6" id="KW-1185">Reference proteome</keyword>
<dbReference type="GO" id="GO:0006620">
    <property type="term" value="P:post-translational protein targeting to endoplasmic reticulum membrane"/>
    <property type="evidence" value="ECO:0007669"/>
    <property type="project" value="TreeGrafter"/>
</dbReference>
<gene>
    <name evidence="5" type="ORF">O6P43_015190</name>
</gene>
<dbReference type="SUPFAM" id="SSF48452">
    <property type="entry name" value="TPR-like"/>
    <property type="match status" value="1"/>
</dbReference>
<protein>
    <submittedName>
        <fullName evidence="5">Small glutamine-rich tetratricopeptide repeat-containing protein</fullName>
    </submittedName>
</protein>
<dbReference type="Gene3D" id="1.25.40.10">
    <property type="entry name" value="Tetratricopeptide repeat domain"/>
    <property type="match status" value="1"/>
</dbReference>
<dbReference type="PANTHER" id="PTHR45831">
    <property type="entry name" value="LD24721P"/>
    <property type="match status" value="1"/>
</dbReference>
<feature type="compositionally biased region" description="Basic and acidic residues" evidence="4">
    <location>
        <begin position="76"/>
        <end position="86"/>
    </location>
</feature>
<accession>A0AAD7LWK1</accession>
<sequence length="433" mass="48184">MATITTDSPIARRFGRAFLDFLNSVEPAPSVDLEGIEVAGECLVEVFKRSSSSVDDHEKPEPLVEIFNSIEARKHQEANKLGHEPDSLNAPSSSYAQNSAEAKNRSDASKHLVEEWTRASDGDGVSKDELCGQFFSALEKIHFFRTVPDGNDDLMQLEKASRLFDQALMEMERSGWHGFSLKSLADSLKSQGNKAMQSKLYSDAIEFYSGAIALCENNAVYYCNRAAAYTQIWKYTEAIRDCFRSIEIDPNYSKAYSLLGLAYYAQGNYHDAIDKGFRKALQLDPTNESVKENIWVAELKLIEEPQHAYHHQNTNSPSHSNQGFGNHSIEGSISHGTPPTSISMPFDVNGLPVDLASMFMNMAANAHQGQHTQEREGKDDNANGSYEPKIRIGGNVSLNFEQMREDLTGDLTYMMAMFPGQPQDHMNGKTAPN</sequence>
<dbReference type="FunFam" id="1.25.40.10:FF:000330">
    <property type="entry name" value="Tetratricopeptide repeat (TPR)-like superfamily protein"/>
    <property type="match status" value="1"/>
</dbReference>
<feature type="compositionally biased region" description="Polar residues" evidence="4">
    <location>
        <begin position="311"/>
        <end position="341"/>
    </location>
</feature>
<name>A0AAD7LWK1_QUISA</name>
<feature type="repeat" description="TPR" evidence="3">
    <location>
        <begin position="253"/>
        <end position="287"/>
    </location>
</feature>
<dbReference type="PANTHER" id="PTHR45831:SF2">
    <property type="entry name" value="LD24721P"/>
    <property type="match status" value="1"/>
</dbReference>
<feature type="region of interest" description="Disordered" evidence="4">
    <location>
        <begin position="76"/>
        <end position="109"/>
    </location>
</feature>
<organism evidence="5 6">
    <name type="scientific">Quillaja saponaria</name>
    <name type="common">Soap bark tree</name>
    <dbReference type="NCBI Taxonomy" id="32244"/>
    <lineage>
        <taxon>Eukaryota</taxon>
        <taxon>Viridiplantae</taxon>
        <taxon>Streptophyta</taxon>
        <taxon>Embryophyta</taxon>
        <taxon>Tracheophyta</taxon>
        <taxon>Spermatophyta</taxon>
        <taxon>Magnoliopsida</taxon>
        <taxon>eudicotyledons</taxon>
        <taxon>Gunneridae</taxon>
        <taxon>Pentapetalae</taxon>
        <taxon>rosids</taxon>
        <taxon>fabids</taxon>
        <taxon>Fabales</taxon>
        <taxon>Quillajaceae</taxon>
        <taxon>Quillaja</taxon>
    </lineage>
</organism>
<dbReference type="AlphaFoldDB" id="A0AAD7LWK1"/>
<proteinExistence type="predicted"/>
<dbReference type="PROSITE" id="PS50005">
    <property type="entry name" value="TPR"/>
    <property type="match status" value="2"/>
</dbReference>
<feature type="repeat" description="TPR" evidence="3">
    <location>
        <begin position="219"/>
        <end position="252"/>
    </location>
</feature>
<dbReference type="SMART" id="SM00028">
    <property type="entry name" value="TPR"/>
    <property type="match status" value="3"/>
</dbReference>
<dbReference type="Pfam" id="PF07719">
    <property type="entry name" value="TPR_2"/>
    <property type="match status" value="1"/>
</dbReference>
<feature type="compositionally biased region" description="Basic and acidic residues" evidence="4">
    <location>
        <begin position="372"/>
        <end position="381"/>
    </location>
</feature>
<dbReference type="GO" id="GO:0016020">
    <property type="term" value="C:membrane"/>
    <property type="evidence" value="ECO:0007669"/>
    <property type="project" value="TreeGrafter"/>
</dbReference>
<feature type="region of interest" description="Disordered" evidence="4">
    <location>
        <begin position="309"/>
        <end position="341"/>
    </location>
</feature>
<reference evidence="5" key="1">
    <citation type="journal article" date="2023" name="Science">
        <title>Elucidation of the pathway for biosynthesis of saponin adjuvants from the soapbark tree.</title>
        <authorList>
            <person name="Reed J."/>
            <person name="Orme A."/>
            <person name="El-Demerdash A."/>
            <person name="Owen C."/>
            <person name="Martin L.B.B."/>
            <person name="Misra R.C."/>
            <person name="Kikuchi S."/>
            <person name="Rejzek M."/>
            <person name="Martin A.C."/>
            <person name="Harkess A."/>
            <person name="Leebens-Mack J."/>
            <person name="Louveau T."/>
            <person name="Stephenson M.J."/>
            <person name="Osbourn A."/>
        </authorList>
    </citation>
    <scope>NUCLEOTIDE SEQUENCE</scope>
    <source>
        <strain evidence="5">S10</strain>
    </source>
</reference>
<evidence type="ECO:0000313" key="5">
    <source>
        <dbReference type="EMBL" id="KAJ7965572.1"/>
    </source>
</evidence>
<evidence type="ECO:0000256" key="2">
    <source>
        <dbReference type="ARBA" id="ARBA00022803"/>
    </source>
</evidence>
<evidence type="ECO:0000256" key="3">
    <source>
        <dbReference type="PROSITE-ProRule" id="PRU00339"/>
    </source>
</evidence>
<dbReference type="InterPro" id="IPR019734">
    <property type="entry name" value="TPR_rpt"/>
</dbReference>
<dbReference type="InterPro" id="IPR047150">
    <property type="entry name" value="SGT"/>
</dbReference>
<dbReference type="KEGG" id="qsa:O6P43_015190"/>
<dbReference type="Proteomes" id="UP001163823">
    <property type="component" value="Chromosome 6"/>
</dbReference>
<feature type="compositionally biased region" description="Polar residues" evidence="4">
    <location>
        <begin position="89"/>
        <end position="101"/>
    </location>
</feature>
<dbReference type="InterPro" id="IPR011990">
    <property type="entry name" value="TPR-like_helical_dom_sf"/>
</dbReference>
<dbReference type="GO" id="GO:0072380">
    <property type="term" value="C:TRC complex"/>
    <property type="evidence" value="ECO:0007669"/>
    <property type="project" value="TreeGrafter"/>
</dbReference>
<feature type="region of interest" description="Disordered" evidence="4">
    <location>
        <begin position="366"/>
        <end position="386"/>
    </location>
</feature>